<keyword evidence="2" id="KW-0472">Membrane</keyword>
<evidence type="ECO:0000313" key="5">
    <source>
        <dbReference type="Proteomes" id="UP000054097"/>
    </source>
</evidence>
<feature type="region of interest" description="Disordered" evidence="1">
    <location>
        <begin position="281"/>
        <end position="342"/>
    </location>
</feature>
<evidence type="ECO:0008006" key="6">
    <source>
        <dbReference type="Google" id="ProtNLM"/>
    </source>
</evidence>
<dbReference type="HOGENOM" id="CLU_050903_0_0_1"/>
<feature type="signal peptide" evidence="3">
    <location>
        <begin position="1"/>
        <end position="20"/>
    </location>
</feature>
<accession>A0A0C2W2Y7</accession>
<evidence type="ECO:0000256" key="2">
    <source>
        <dbReference type="SAM" id="Phobius"/>
    </source>
</evidence>
<proteinExistence type="predicted"/>
<feature type="transmembrane region" description="Helical" evidence="2">
    <location>
        <begin position="165"/>
        <end position="189"/>
    </location>
</feature>
<evidence type="ECO:0000256" key="1">
    <source>
        <dbReference type="SAM" id="MobiDB-lite"/>
    </source>
</evidence>
<feature type="compositionally biased region" description="Gly residues" evidence="1">
    <location>
        <begin position="202"/>
        <end position="214"/>
    </location>
</feature>
<dbReference type="STRING" id="933852.A0A0C2W2Y7"/>
<name>A0A0C2W2Y7_SERVB</name>
<dbReference type="AlphaFoldDB" id="A0A0C2W2Y7"/>
<dbReference type="Proteomes" id="UP000054097">
    <property type="component" value="Unassembled WGS sequence"/>
</dbReference>
<keyword evidence="3" id="KW-0732">Signal</keyword>
<gene>
    <name evidence="4" type="ORF">M408DRAFT_30031</name>
</gene>
<feature type="chain" id="PRO_5002157912" description="Mid2 domain-containing protein" evidence="3">
    <location>
        <begin position="21"/>
        <end position="342"/>
    </location>
</feature>
<keyword evidence="5" id="KW-1185">Reference proteome</keyword>
<reference evidence="4 5" key="1">
    <citation type="submission" date="2014-04" db="EMBL/GenBank/DDBJ databases">
        <authorList>
            <consortium name="DOE Joint Genome Institute"/>
            <person name="Kuo A."/>
            <person name="Zuccaro A."/>
            <person name="Kohler A."/>
            <person name="Nagy L.G."/>
            <person name="Floudas D."/>
            <person name="Copeland A."/>
            <person name="Barry K.W."/>
            <person name="Cichocki N."/>
            <person name="Veneault-Fourrey C."/>
            <person name="LaButti K."/>
            <person name="Lindquist E.A."/>
            <person name="Lipzen A."/>
            <person name="Lundell T."/>
            <person name="Morin E."/>
            <person name="Murat C."/>
            <person name="Sun H."/>
            <person name="Tunlid A."/>
            <person name="Henrissat B."/>
            <person name="Grigoriev I.V."/>
            <person name="Hibbett D.S."/>
            <person name="Martin F."/>
            <person name="Nordberg H.P."/>
            <person name="Cantor M.N."/>
            <person name="Hua S.X."/>
        </authorList>
    </citation>
    <scope>NUCLEOTIDE SEQUENCE [LARGE SCALE GENOMIC DNA]</scope>
    <source>
        <strain evidence="4 5">MAFF 305830</strain>
    </source>
</reference>
<evidence type="ECO:0000256" key="3">
    <source>
        <dbReference type="SAM" id="SignalP"/>
    </source>
</evidence>
<feature type="compositionally biased region" description="Polar residues" evidence="1">
    <location>
        <begin position="311"/>
        <end position="323"/>
    </location>
</feature>
<evidence type="ECO:0000313" key="4">
    <source>
        <dbReference type="EMBL" id="KIM20863.1"/>
    </source>
</evidence>
<dbReference type="OrthoDB" id="3234968at2759"/>
<feature type="region of interest" description="Disordered" evidence="1">
    <location>
        <begin position="196"/>
        <end position="215"/>
    </location>
</feature>
<keyword evidence="2" id="KW-0812">Transmembrane</keyword>
<keyword evidence="2" id="KW-1133">Transmembrane helix</keyword>
<sequence>MRPLQHFTFLFCAFIDLVIAQTLTNITIDDNDSSISYIGTWEPASGHLSSRDYGGSHTVSVDTAGSATFTFTGTSITTSLDPRVAVYYLAPKWPYQVDNYIALDGGTPQLVDMTVPATPRDPPKWRRECYAIVDGFIYTTPSDPNTSTGSTNSSSSNGGSSNKTVIIAVSVSAAVVGLVLLVGLIVFFVRRRNRTERDTPAYGGGGGGGGGGGVYNIPANNHPDTPHSAVSLNAYVYPSGGNNTGHGTNGPEMSMANIGYYPENQPGGFNAAAAYAIAGPTTSADKRPNQSPSPVSGKAHYRGMSREEPSIASSMQDQNSGFDSPSPAHPYGGTSSPPPYAA</sequence>
<protein>
    <recommendedName>
        <fullName evidence="6">Mid2 domain-containing protein</fullName>
    </recommendedName>
</protein>
<dbReference type="EMBL" id="KN824404">
    <property type="protein sequence ID" value="KIM20863.1"/>
    <property type="molecule type" value="Genomic_DNA"/>
</dbReference>
<organism evidence="4 5">
    <name type="scientific">Serendipita vermifera MAFF 305830</name>
    <dbReference type="NCBI Taxonomy" id="933852"/>
    <lineage>
        <taxon>Eukaryota</taxon>
        <taxon>Fungi</taxon>
        <taxon>Dikarya</taxon>
        <taxon>Basidiomycota</taxon>
        <taxon>Agaricomycotina</taxon>
        <taxon>Agaricomycetes</taxon>
        <taxon>Sebacinales</taxon>
        <taxon>Serendipitaceae</taxon>
        <taxon>Serendipita</taxon>
    </lineage>
</organism>
<reference evidence="5" key="2">
    <citation type="submission" date="2015-01" db="EMBL/GenBank/DDBJ databases">
        <title>Evolutionary Origins and Diversification of the Mycorrhizal Mutualists.</title>
        <authorList>
            <consortium name="DOE Joint Genome Institute"/>
            <consortium name="Mycorrhizal Genomics Consortium"/>
            <person name="Kohler A."/>
            <person name="Kuo A."/>
            <person name="Nagy L.G."/>
            <person name="Floudas D."/>
            <person name="Copeland A."/>
            <person name="Barry K.W."/>
            <person name="Cichocki N."/>
            <person name="Veneault-Fourrey C."/>
            <person name="LaButti K."/>
            <person name="Lindquist E.A."/>
            <person name="Lipzen A."/>
            <person name="Lundell T."/>
            <person name="Morin E."/>
            <person name="Murat C."/>
            <person name="Riley R."/>
            <person name="Ohm R."/>
            <person name="Sun H."/>
            <person name="Tunlid A."/>
            <person name="Henrissat B."/>
            <person name="Grigoriev I.V."/>
            <person name="Hibbett D.S."/>
            <person name="Martin F."/>
        </authorList>
    </citation>
    <scope>NUCLEOTIDE SEQUENCE [LARGE SCALE GENOMIC DNA]</scope>
    <source>
        <strain evidence="5">MAFF 305830</strain>
    </source>
</reference>